<evidence type="ECO:0000256" key="3">
    <source>
        <dbReference type="ARBA" id="ARBA00022475"/>
    </source>
</evidence>
<evidence type="ECO:0000256" key="4">
    <source>
        <dbReference type="SAM" id="SignalP"/>
    </source>
</evidence>
<gene>
    <name evidence="5" type="ORF">C0184_05915</name>
</gene>
<keyword evidence="4" id="KW-0732">Signal</keyword>
<protein>
    <recommendedName>
        <fullName evidence="7">LppX_LprAFG lipoprotein</fullName>
    </recommendedName>
</protein>
<dbReference type="InterPro" id="IPR029046">
    <property type="entry name" value="LolA/LolB/LppX"/>
</dbReference>
<evidence type="ECO:0000256" key="1">
    <source>
        <dbReference type="ARBA" id="ARBA00004196"/>
    </source>
</evidence>
<dbReference type="Proteomes" id="UP000243376">
    <property type="component" value="Unassembled WGS sequence"/>
</dbReference>
<comment type="similarity">
    <text evidence="2">Belongs to the LppX/LprAFG lipoprotein family.</text>
</comment>
<reference evidence="5 6" key="1">
    <citation type="submission" date="2018-01" db="EMBL/GenBank/DDBJ databases">
        <title>Metagenomic assembled genomes from two thermal pools in the Uzon Caldera, Kamchatka, Russia.</title>
        <authorList>
            <person name="Wilkins L."/>
            <person name="Ettinger C."/>
        </authorList>
    </citation>
    <scope>NUCLEOTIDE SEQUENCE [LARGE SCALE GENOMIC DNA]</scope>
    <source>
        <strain evidence="5">ZAV-02</strain>
    </source>
</reference>
<dbReference type="GO" id="GO:0030313">
    <property type="term" value="C:cell envelope"/>
    <property type="evidence" value="ECO:0007669"/>
    <property type="project" value="UniProtKB-SubCell"/>
</dbReference>
<comment type="caution">
    <text evidence="5">The sequence shown here is derived from an EMBL/GenBank/DDBJ whole genome shotgun (WGS) entry which is preliminary data.</text>
</comment>
<dbReference type="AlphaFoldDB" id="A0A2J6X7L8"/>
<accession>A0A2J6X7L8</accession>
<dbReference type="PROSITE" id="PS51257">
    <property type="entry name" value="PROKAR_LIPOPROTEIN"/>
    <property type="match status" value="1"/>
</dbReference>
<feature type="chain" id="PRO_5016413631" description="LppX_LprAFG lipoprotein" evidence="4">
    <location>
        <begin position="24"/>
        <end position="240"/>
    </location>
</feature>
<dbReference type="CDD" id="cd16334">
    <property type="entry name" value="LppX-like"/>
    <property type="match status" value="1"/>
</dbReference>
<proteinExistence type="inferred from homology"/>
<evidence type="ECO:0000256" key="2">
    <source>
        <dbReference type="ARBA" id="ARBA00009194"/>
    </source>
</evidence>
<name>A0A2J6X7L8_9CHLR</name>
<comment type="subcellular location">
    <subcellularLocation>
        <location evidence="1">Cell envelope</location>
    </subcellularLocation>
</comment>
<evidence type="ECO:0000313" key="5">
    <source>
        <dbReference type="EMBL" id="PMP83034.1"/>
    </source>
</evidence>
<keyword evidence="3" id="KW-1003">Cell membrane</keyword>
<dbReference type="Gene3D" id="2.50.20.20">
    <property type="match status" value="1"/>
</dbReference>
<evidence type="ECO:0000313" key="6">
    <source>
        <dbReference type="Proteomes" id="UP000243376"/>
    </source>
</evidence>
<dbReference type="InterPro" id="IPR009830">
    <property type="entry name" value="LppX/LprAFG"/>
</dbReference>
<feature type="signal peptide" evidence="4">
    <location>
        <begin position="1"/>
        <end position="23"/>
    </location>
</feature>
<sequence length="240" mass="25798">MKQVWRWLIIGWVAWLVGCSSSAALPTPTPTPDPRALAAAIGRATQNSQSAHFRITLSGKPVALDSGGVTVLNSIEGDLRRPDAVLSILNITLGNAIGEIRTISLAGKQYTTNPITRQWMCLQSGSTFDPATLFAPESGIEALLANNLADVTLVGIEDLNGRPHYHLRGTLPAEPLRAISLNLLGAGPVTADMWADQETMRASRVVLVDTATDATNPSTWTLEFSDYDKTVDVREPIQCP</sequence>
<dbReference type="Pfam" id="PF07161">
    <property type="entry name" value="LppX_LprAFG"/>
    <property type="match status" value="1"/>
</dbReference>
<organism evidence="5 6">
    <name type="scientific">Chloroflexus aggregans</name>
    <dbReference type="NCBI Taxonomy" id="152260"/>
    <lineage>
        <taxon>Bacteria</taxon>
        <taxon>Bacillati</taxon>
        <taxon>Chloroflexota</taxon>
        <taxon>Chloroflexia</taxon>
        <taxon>Chloroflexales</taxon>
        <taxon>Chloroflexineae</taxon>
        <taxon>Chloroflexaceae</taxon>
        <taxon>Chloroflexus</taxon>
    </lineage>
</organism>
<evidence type="ECO:0008006" key="7">
    <source>
        <dbReference type="Google" id="ProtNLM"/>
    </source>
</evidence>
<dbReference type="EMBL" id="PNIQ01000391">
    <property type="protein sequence ID" value="PMP83034.1"/>
    <property type="molecule type" value="Genomic_DNA"/>
</dbReference>
<keyword evidence="3" id="KW-0472">Membrane</keyword>
<dbReference type="SUPFAM" id="SSF89392">
    <property type="entry name" value="Prokaryotic lipoproteins and lipoprotein localization factors"/>
    <property type="match status" value="1"/>
</dbReference>